<feature type="region of interest" description="Disordered" evidence="3">
    <location>
        <begin position="1"/>
        <end position="48"/>
    </location>
</feature>
<dbReference type="GO" id="GO:0016567">
    <property type="term" value="P:protein ubiquitination"/>
    <property type="evidence" value="ECO:0007669"/>
    <property type="project" value="TreeGrafter"/>
</dbReference>
<feature type="region of interest" description="Disordered" evidence="3">
    <location>
        <begin position="719"/>
        <end position="743"/>
    </location>
</feature>
<protein>
    <submittedName>
        <fullName evidence="4">Related to nuclear protein bimA</fullName>
    </submittedName>
</protein>
<feature type="compositionally biased region" description="Low complexity" evidence="3">
    <location>
        <begin position="608"/>
        <end position="625"/>
    </location>
</feature>
<comment type="similarity">
    <text evidence="2">Belongs to the APC3/CDC27 family.</text>
</comment>
<dbReference type="EMBL" id="LT795058">
    <property type="protein sequence ID" value="SJX62461.1"/>
    <property type="molecule type" value="Genomic_DNA"/>
</dbReference>
<gene>
    <name evidence="4" type="ORF">SRS1_13311</name>
</gene>
<evidence type="ECO:0000256" key="1">
    <source>
        <dbReference type="ARBA" id="ARBA00022803"/>
    </source>
</evidence>
<dbReference type="PANTHER" id="PTHR12558">
    <property type="entry name" value="CELL DIVISION CYCLE 16,23,27"/>
    <property type="match status" value="1"/>
</dbReference>
<evidence type="ECO:0000256" key="2">
    <source>
        <dbReference type="ARBA" id="ARBA00038210"/>
    </source>
</evidence>
<reference evidence="4 5" key="1">
    <citation type="submission" date="2017-02" db="EMBL/GenBank/DDBJ databases">
        <authorList>
            <person name="Peterson S.W."/>
        </authorList>
    </citation>
    <scope>NUCLEOTIDE SEQUENCE [LARGE SCALE GENOMIC DNA]</scope>
    <source>
        <strain evidence="4 5">SRS1_H2-8</strain>
    </source>
</reference>
<sequence length="1190" mass="124895">MPLAASAPRSRLTATKSRQPIASSSSSSSSSAHPTTTSIRSKPAAAASLLQSTPAPPPLLLPLPPTLPTLSQLELSHDIQPSPHLIARRLISLARSFLALHSDDGSDDPLDWELDLCSATFFSIYAVCLDPASTIARTTLARCARLGGFNIVLPFSPSASAASATVSAARLSSHDPHDTAGANACIHILQQGSAATFQHAASAKEYRDACRTLGRPSDAAQVSDVLRDKVLGKRKAADPTDQDHSLPQPVSMQSRYHSQLHTDEAYNAASRARTNEAQSSFIKALDLDPFNWRAWAGLCDTGYGAASASKHLGPSTLDRLYSSLVAKVQAPYVAMESSLKSSPPFSHDQNPCSTTMIRKVSEDGSNKKLKVSSEIPPVPSLPPNAARNGIASRPIDKVTPPLPTTSASTVTATRLHPTSRALSAAQTNTHHLEPLAADQDDVKAAKAAGIATRPTRTAGVRTATVAPTTTANARQLRSTRGNATAPTAAAAAAPNGVSRAAAAPNRAGATSQAGSVSSTSSGSSTSSMSSRATVSTARTAVSNRRVASAAPTQPAARTAPANPTSASSARATSTSNGTATALPPKRTTASASNRLTTTTAASVSRPGSAMSKASSTSAGAAAPSARTNSTLASSRTAAEAMRLKEEEDARAKLEHLTALRGPIVQQLTAMAHQQAADRYVLALLAQVGEAYRLLRLCEGGQAAAVLLASVLEESAAITGSGGKSESKKAVGDKEGSTGEGSSTFVVDPSLEMARILDRQVKDSLLHHLLLGRSYAECSQYAASETHFAAIRKLNPFIAAHMDIYSLVLFHLSREVKLSALAQHLAMVAPGTASTHIVVGNAFSLQKEHQTALVCFQRAAAAAPDYAYAYTLAGHEAHDLGLHDEAIAYFRSAIRCDRRHWNAWAGLGRVYLGIGEHEHAACKSLQQAIALNAGNYILWDLVGWTFSLLNAPGKALECYDRAIELAESAAVLTYLRRAELLLQHGDAESSHRDLVRAHDLAPEEASIHILLAQSYMRLGGGAFCHLEGAPNGASGKATAALRASGVMVLPAAHHAEITHHLSVAIDLDPSLLRLVKSICEGYKTLPGSKLSIHPNDLTADRSYTQSQLDSVASGYASVDESHMRLAPGYYRQQQQHDVSGMANSTPHLGMMLPPADFAASHPAHDASSFLSMHTRADSSADIVLEDADGSR</sequence>
<evidence type="ECO:0000313" key="4">
    <source>
        <dbReference type="EMBL" id="SJX62461.1"/>
    </source>
</evidence>
<feature type="compositionally biased region" description="Polar residues" evidence="3">
    <location>
        <begin position="587"/>
        <end position="602"/>
    </location>
</feature>
<organism evidence="4 5">
    <name type="scientific">Sporisorium reilianum f. sp. reilianum</name>
    <dbReference type="NCBI Taxonomy" id="72559"/>
    <lineage>
        <taxon>Eukaryota</taxon>
        <taxon>Fungi</taxon>
        <taxon>Dikarya</taxon>
        <taxon>Basidiomycota</taxon>
        <taxon>Ustilaginomycotina</taxon>
        <taxon>Ustilaginomycetes</taxon>
        <taxon>Ustilaginales</taxon>
        <taxon>Ustilaginaceae</taxon>
        <taxon>Sporisorium</taxon>
    </lineage>
</organism>
<dbReference type="PANTHER" id="PTHR12558:SF13">
    <property type="entry name" value="CELL DIVISION CYCLE PROTEIN 27 HOMOLOG"/>
    <property type="match status" value="1"/>
</dbReference>
<feature type="compositionally biased region" description="Polar residues" evidence="3">
    <location>
        <begin position="626"/>
        <end position="636"/>
    </location>
</feature>
<feature type="compositionally biased region" description="Polar residues" evidence="3">
    <location>
        <begin position="12"/>
        <end position="22"/>
    </location>
</feature>
<dbReference type="GO" id="GO:0007091">
    <property type="term" value="P:metaphase/anaphase transition of mitotic cell cycle"/>
    <property type="evidence" value="ECO:0007669"/>
    <property type="project" value="TreeGrafter"/>
</dbReference>
<feature type="region of interest" description="Disordered" evidence="3">
    <location>
        <begin position="454"/>
        <end position="646"/>
    </location>
</feature>
<feature type="region of interest" description="Disordered" evidence="3">
    <location>
        <begin position="363"/>
        <end position="386"/>
    </location>
</feature>
<evidence type="ECO:0000256" key="3">
    <source>
        <dbReference type="SAM" id="MobiDB-lite"/>
    </source>
</evidence>
<keyword evidence="1" id="KW-0802">TPR repeat</keyword>
<dbReference type="Gene3D" id="1.25.40.10">
    <property type="entry name" value="Tetratricopeptide repeat domain"/>
    <property type="match status" value="4"/>
</dbReference>
<proteinExistence type="inferred from homology"/>
<dbReference type="GO" id="GO:0031145">
    <property type="term" value="P:anaphase-promoting complex-dependent catabolic process"/>
    <property type="evidence" value="ECO:0007669"/>
    <property type="project" value="TreeGrafter"/>
</dbReference>
<dbReference type="AlphaFoldDB" id="A0A2N8UCC5"/>
<evidence type="ECO:0000313" key="5">
    <source>
        <dbReference type="Proteomes" id="UP000239563"/>
    </source>
</evidence>
<dbReference type="SUPFAM" id="SSF48452">
    <property type="entry name" value="TPR-like"/>
    <property type="match status" value="1"/>
</dbReference>
<dbReference type="GO" id="GO:0005680">
    <property type="term" value="C:anaphase-promoting complex"/>
    <property type="evidence" value="ECO:0007669"/>
    <property type="project" value="TreeGrafter"/>
</dbReference>
<feature type="compositionally biased region" description="Basic and acidic residues" evidence="3">
    <location>
        <begin position="724"/>
        <end position="736"/>
    </location>
</feature>
<dbReference type="Proteomes" id="UP000239563">
    <property type="component" value="Chromosome V"/>
</dbReference>
<dbReference type="InterPro" id="IPR011990">
    <property type="entry name" value="TPR-like_helical_dom_sf"/>
</dbReference>
<dbReference type="InterPro" id="IPR019734">
    <property type="entry name" value="TPR_rpt"/>
</dbReference>
<dbReference type="Pfam" id="PF13181">
    <property type="entry name" value="TPR_8"/>
    <property type="match status" value="1"/>
</dbReference>
<dbReference type="SMART" id="SM00028">
    <property type="entry name" value="TPR"/>
    <property type="match status" value="7"/>
</dbReference>
<accession>A0A2N8UCC5</accession>
<name>A0A2N8UCC5_9BASI</name>
<dbReference type="GO" id="GO:0051301">
    <property type="term" value="P:cell division"/>
    <property type="evidence" value="ECO:0007669"/>
    <property type="project" value="TreeGrafter"/>
</dbReference>
<feature type="compositionally biased region" description="Low complexity" evidence="3">
    <location>
        <begin position="454"/>
        <end position="581"/>
    </location>
</feature>
<dbReference type="GO" id="GO:0005737">
    <property type="term" value="C:cytoplasm"/>
    <property type="evidence" value="ECO:0007669"/>
    <property type="project" value="TreeGrafter"/>
</dbReference>